<dbReference type="GO" id="GO:0004526">
    <property type="term" value="F:ribonuclease P activity"/>
    <property type="evidence" value="ECO:0007669"/>
    <property type="project" value="UniProtKB-UniRule"/>
</dbReference>
<reference evidence="9 10" key="1">
    <citation type="submission" date="2016-09" db="EMBL/GenBank/DDBJ databases">
        <authorList>
            <person name="Laine KS P."/>
        </authorList>
    </citation>
    <scope>NUCLEOTIDE SEQUENCE [LARGE SCALE GENOMIC DNA]</scope>
    <source>
        <strain evidence="9">PFRJS-23</strain>
    </source>
</reference>
<dbReference type="GO" id="GO:0001682">
    <property type="term" value="P:tRNA 5'-leader removal"/>
    <property type="evidence" value="ECO:0007669"/>
    <property type="project" value="UniProtKB-UniRule"/>
</dbReference>
<dbReference type="InterPro" id="IPR020539">
    <property type="entry name" value="RNase_P_CS"/>
</dbReference>
<evidence type="ECO:0000256" key="1">
    <source>
        <dbReference type="ARBA" id="ARBA00002663"/>
    </source>
</evidence>
<accession>A0A0A8QER5</accession>
<dbReference type="InterPro" id="IPR020568">
    <property type="entry name" value="Ribosomal_Su5_D2-typ_SF"/>
</dbReference>
<dbReference type="HAMAP" id="MF_00227">
    <property type="entry name" value="RNase_P"/>
    <property type="match status" value="1"/>
</dbReference>
<evidence type="ECO:0000256" key="2">
    <source>
        <dbReference type="ARBA" id="ARBA00022694"/>
    </source>
</evidence>
<evidence type="ECO:0000256" key="6">
    <source>
        <dbReference type="ARBA" id="ARBA00022884"/>
    </source>
</evidence>
<comment type="function">
    <text evidence="1 7">RNaseP catalyzes the removal of the 5'-leader sequence from pre-tRNA to produce the mature 5'-terminus. It can also cleave other RNA substrates such as 4.5S RNA. The protein component plays an auxiliary but essential role in vivo by binding to the 5'-leader sequence and broadening the substrate specificity of the ribozyme.</text>
</comment>
<evidence type="ECO:0000256" key="7">
    <source>
        <dbReference type="HAMAP-Rule" id="MF_00227"/>
    </source>
</evidence>
<dbReference type="EC" id="3.1.26.5" evidence="7 8"/>
<protein>
    <recommendedName>
        <fullName evidence="7 8">Ribonuclease P protein component</fullName>
        <shortName evidence="7">RNase P protein</shortName>
        <shortName evidence="7">RNaseP protein</shortName>
        <ecNumber evidence="7 8">3.1.26.5</ecNumber>
    </recommendedName>
    <alternativeName>
        <fullName evidence="7">Protein C5</fullName>
    </alternativeName>
</protein>
<dbReference type="OrthoDB" id="196964at2"/>
<evidence type="ECO:0000256" key="4">
    <source>
        <dbReference type="ARBA" id="ARBA00022759"/>
    </source>
</evidence>
<dbReference type="InterPro" id="IPR000100">
    <property type="entry name" value="RNase_P"/>
</dbReference>
<dbReference type="GO" id="GO:0000049">
    <property type="term" value="F:tRNA binding"/>
    <property type="evidence" value="ECO:0007669"/>
    <property type="project" value="UniProtKB-UniRule"/>
</dbReference>
<dbReference type="GO" id="GO:0030677">
    <property type="term" value="C:ribonuclease P complex"/>
    <property type="evidence" value="ECO:0007669"/>
    <property type="project" value="TreeGrafter"/>
</dbReference>
<dbReference type="SUPFAM" id="SSF54211">
    <property type="entry name" value="Ribosomal protein S5 domain 2-like"/>
    <property type="match status" value="1"/>
</dbReference>
<evidence type="ECO:0000256" key="5">
    <source>
        <dbReference type="ARBA" id="ARBA00022801"/>
    </source>
</evidence>
<dbReference type="EMBL" id="LT618793">
    <property type="protein sequence ID" value="SCQ82706.1"/>
    <property type="molecule type" value="Genomic_DNA"/>
</dbReference>
<dbReference type="AlphaFoldDB" id="A0A0A8QER5"/>
<dbReference type="RefSeq" id="WP_044657831.1">
    <property type="nucleotide sequence ID" value="NZ_CCYN01000040.1"/>
</dbReference>
<dbReference type="NCBIfam" id="TIGR00188">
    <property type="entry name" value="rnpA"/>
    <property type="match status" value="1"/>
</dbReference>
<dbReference type="Pfam" id="PF00825">
    <property type="entry name" value="Ribonuclease_P"/>
    <property type="match status" value="1"/>
</dbReference>
<keyword evidence="2 7" id="KW-0819">tRNA processing</keyword>
<evidence type="ECO:0000256" key="3">
    <source>
        <dbReference type="ARBA" id="ARBA00022722"/>
    </source>
</evidence>
<dbReference type="PANTHER" id="PTHR33992:SF1">
    <property type="entry name" value="RIBONUCLEASE P PROTEIN COMPONENT"/>
    <property type="match status" value="1"/>
</dbReference>
<dbReference type="PROSITE" id="PS00648">
    <property type="entry name" value="RIBONUCLEASE_P"/>
    <property type="match status" value="1"/>
</dbReference>
<proteinExistence type="inferred from homology"/>
<keyword evidence="6 7" id="KW-0694">RNA-binding</keyword>
<dbReference type="Gene3D" id="3.30.230.10">
    <property type="match status" value="1"/>
</dbReference>
<evidence type="ECO:0000256" key="8">
    <source>
        <dbReference type="NCBIfam" id="TIGR00188"/>
    </source>
</evidence>
<keyword evidence="5 7" id="KW-0378">Hydrolase</keyword>
<keyword evidence="3 7" id="KW-0540">Nuclease</keyword>
<dbReference type="GO" id="GO:0042781">
    <property type="term" value="F:3'-tRNA processing endoribonuclease activity"/>
    <property type="evidence" value="ECO:0007669"/>
    <property type="project" value="TreeGrafter"/>
</dbReference>
<evidence type="ECO:0000313" key="9">
    <source>
        <dbReference type="EMBL" id="SCQ82706.1"/>
    </source>
</evidence>
<comment type="similarity">
    <text evidence="7">Belongs to the RnpA family.</text>
</comment>
<name>A0A0A8QER5_9ACTN</name>
<dbReference type="InterPro" id="IPR014721">
    <property type="entry name" value="Ribsml_uS5_D2-typ_fold_subgr"/>
</dbReference>
<comment type="catalytic activity">
    <reaction evidence="7">
        <text>Endonucleolytic cleavage of RNA, removing 5'-extranucleotides from tRNA precursor.</text>
        <dbReference type="EC" id="3.1.26.5"/>
    </reaction>
</comment>
<comment type="subunit">
    <text evidence="7">Consists of a catalytic RNA component (M1 or rnpB) and a protein subunit.</text>
</comment>
<organism evidence="9 10">
    <name type="scientific">Propionibacterium freudenreichii</name>
    <dbReference type="NCBI Taxonomy" id="1744"/>
    <lineage>
        <taxon>Bacteria</taxon>
        <taxon>Bacillati</taxon>
        <taxon>Actinomycetota</taxon>
        <taxon>Actinomycetes</taxon>
        <taxon>Propionibacteriales</taxon>
        <taxon>Propionibacteriaceae</taxon>
        <taxon>Propionibacterium</taxon>
    </lineage>
</organism>
<gene>
    <name evidence="7" type="primary">rnpA</name>
    <name evidence="9" type="ORF">PFR_JS23_2334</name>
</gene>
<sequence>MLPTAARLRNSAEFRSIVRHGVRVGRPTLVVHADLAEHAPRGNTPEPTSTKVGFVVSKKVGNAVTRNRVKRRLRHMARARVVASTADVPLPGALRVVVRALPAAATEPKRLAGDFDSAWDRALARLTPAPSAAGTSPSGGAR</sequence>
<keyword evidence="4 7" id="KW-0255">Endonuclease</keyword>
<dbReference type="PANTHER" id="PTHR33992">
    <property type="entry name" value="RIBONUCLEASE P PROTEIN COMPONENT"/>
    <property type="match status" value="1"/>
</dbReference>
<evidence type="ECO:0000313" key="10">
    <source>
        <dbReference type="Proteomes" id="UP000250080"/>
    </source>
</evidence>
<dbReference type="Proteomes" id="UP000250080">
    <property type="component" value="Chromosome I"/>
</dbReference>